<evidence type="ECO:0000256" key="4">
    <source>
        <dbReference type="ARBA" id="ARBA00023315"/>
    </source>
</evidence>
<gene>
    <name evidence="5" type="ORF">L21SP4_00624</name>
</gene>
<keyword evidence="4 5" id="KW-0012">Acyltransferase</keyword>
<dbReference type="RefSeq" id="WP_052881280.1">
    <property type="nucleotide sequence ID" value="NZ_CP010904.1"/>
</dbReference>
<comment type="similarity">
    <text evidence="1">Belongs to the transferase hexapeptide repeat family.</text>
</comment>
<name>A0A0G3EC79_9BACT</name>
<dbReference type="PROSITE" id="PS00101">
    <property type="entry name" value="HEXAPEP_TRANSFERASES"/>
    <property type="match status" value="1"/>
</dbReference>
<dbReference type="GO" id="GO:0005829">
    <property type="term" value="C:cytosol"/>
    <property type="evidence" value="ECO:0007669"/>
    <property type="project" value="TreeGrafter"/>
</dbReference>
<dbReference type="Proteomes" id="UP000035268">
    <property type="component" value="Chromosome"/>
</dbReference>
<protein>
    <submittedName>
        <fullName evidence="5">Acetyltransferase</fullName>
        <ecNumber evidence="5">2.3.1.-</ecNumber>
    </submittedName>
</protein>
<dbReference type="InterPro" id="IPR011004">
    <property type="entry name" value="Trimer_LpxA-like_sf"/>
</dbReference>
<dbReference type="Gene3D" id="2.160.10.10">
    <property type="entry name" value="Hexapeptide repeat proteins"/>
    <property type="match status" value="1"/>
</dbReference>
<keyword evidence="6" id="KW-1185">Reference proteome</keyword>
<dbReference type="InterPro" id="IPR051159">
    <property type="entry name" value="Hexapeptide_acetyltransf"/>
</dbReference>
<evidence type="ECO:0000313" key="5">
    <source>
        <dbReference type="EMBL" id="AKJ63893.1"/>
    </source>
</evidence>
<sequence length="192" mass="20092" precursor="true">MTNAIDKWRELWREECGPVSPRWGLASLLEAPLPAGAMGRLRSRLYRWAGMKIGRGTVVLGPIRLRGGAGRVGRLTVGRDCFLNDGLYFDAAAPIRVGDGVSLGMDGLFTTVGHAVGAPGFRAGERSPRPITIGDGAWLAARVTVLPGVTIGPGTIVGAGAVVTRDLPAHVFAAGVPAKTVRSLEGEQSDEV</sequence>
<dbReference type="EC" id="2.3.1.-" evidence="5"/>
<dbReference type="SUPFAM" id="SSF51161">
    <property type="entry name" value="Trimeric LpxA-like enzymes"/>
    <property type="match status" value="1"/>
</dbReference>
<dbReference type="EMBL" id="CP010904">
    <property type="protein sequence ID" value="AKJ63893.1"/>
    <property type="molecule type" value="Genomic_DNA"/>
</dbReference>
<dbReference type="STRING" id="1307763.L21SP4_00624"/>
<reference evidence="6" key="1">
    <citation type="submission" date="2015-02" db="EMBL/GenBank/DDBJ databases">
        <title>Description and complete genome sequence of the first cultured representative of the subdivision 5 of the Verrucomicrobia phylum.</title>
        <authorList>
            <person name="Spring S."/>
            <person name="Bunk B."/>
            <person name="Sproer C."/>
            <person name="Klenk H.-P."/>
        </authorList>
    </citation>
    <scope>NUCLEOTIDE SEQUENCE [LARGE SCALE GENOMIC DNA]</scope>
    <source>
        <strain evidence="6">L21-Fru-AB</strain>
    </source>
</reference>
<keyword evidence="3" id="KW-0677">Repeat</keyword>
<dbReference type="InterPro" id="IPR001451">
    <property type="entry name" value="Hexapep"/>
</dbReference>
<reference evidence="5 6" key="2">
    <citation type="journal article" date="2016" name="ISME J.">
        <title>Characterization of the first cultured representative of Verrucomicrobia subdivision 5 indicates the proposal of a novel phylum.</title>
        <authorList>
            <person name="Spring S."/>
            <person name="Bunk B."/>
            <person name="Sproer C."/>
            <person name="Schumann P."/>
            <person name="Rohde M."/>
            <person name="Tindall B.J."/>
            <person name="Klenk H.P."/>
        </authorList>
    </citation>
    <scope>NUCLEOTIDE SEQUENCE [LARGE SCALE GENOMIC DNA]</scope>
    <source>
        <strain evidence="5 6">L21-Fru-AB</strain>
    </source>
</reference>
<dbReference type="AlphaFoldDB" id="A0A0G3EC79"/>
<dbReference type="GO" id="GO:0008374">
    <property type="term" value="F:O-acyltransferase activity"/>
    <property type="evidence" value="ECO:0007669"/>
    <property type="project" value="TreeGrafter"/>
</dbReference>
<dbReference type="KEGG" id="vbl:L21SP4_00624"/>
<dbReference type="PANTHER" id="PTHR23416:SF23">
    <property type="entry name" value="ACETYLTRANSFERASE C18B11.09C-RELATED"/>
    <property type="match status" value="1"/>
</dbReference>
<keyword evidence="2 5" id="KW-0808">Transferase</keyword>
<proteinExistence type="inferred from homology"/>
<dbReference type="PANTHER" id="PTHR23416">
    <property type="entry name" value="SIALIC ACID SYNTHASE-RELATED"/>
    <property type="match status" value="1"/>
</dbReference>
<organism evidence="5 6">
    <name type="scientific">Kiritimatiella glycovorans</name>
    <dbReference type="NCBI Taxonomy" id="1307763"/>
    <lineage>
        <taxon>Bacteria</taxon>
        <taxon>Pseudomonadati</taxon>
        <taxon>Kiritimatiellota</taxon>
        <taxon>Kiritimatiellia</taxon>
        <taxon>Kiritimatiellales</taxon>
        <taxon>Kiritimatiellaceae</taxon>
        <taxon>Kiritimatiella</taxon>
    </lineage>
</organism>
<evidence type="ECO:0000256" key="1">
    <source>
        <dbReference type="ARBA" id="ARBA00007274"/>
    </source>
</evidence>
<evidence type="ECO:0000256" key="3">
    <source>
        <dbReference type="ARBA" id="ARBA00022737"/>
    </source>
</evidence>
<evidence type="ECO:0000313" key="6">
    <source>
        <dbReference type="Proteomes" id="UP000035268"/>
    </source>
</evidence>
<dbReference type="OrthoDB" id="9815592at2"/>
<dbReference type="CDD" id="cd04647">
    <property type="entry name" value="LbH_MAT_like"/>
    <property type="match status" value="1"/>
</dbReference>
<dbReference type="Pfam" id="PF00132">
    <property type="entry name" value="Hexapep"/>
    <property type="match status" value="1"/>
</dbReference>
<dbReference type="InterPro" id="IPR018357">
    <property type="entry name" value="Hexapep_transf_CS"/>
</dbReference>
<evidence type="ECO:0000256" key="2">
    <source>
        <dbReference type="ARBA" id="ARBA00022679"/>
    </source>
</evidence>
<accession>A0A0G3EC79</accession>